<name>A0A7S4SM77_9DINO</name>
<evidence type="ECO:0000256" key="2">
    <source>
        <dbReference type="ARBA" id="ARBA00022679"/>
    </source>
</evidence>
<dbReference type="Pfam" id="PF00069">
    <property type="entry name" value="Pkinase"/>
    <property type="match status" value="1"/>
</dbReference>
<dbReference type="GO" id="GO:0004674">
    <property type="term" value="F:protein serine/threonine kinase activity"/>
    <property type="evidence" value="ECO:0007669"/>
    <property type="project" value="UniProtKB-KW"/>
</dbReference>
<keyword evidence="4" id="KW-0418">Kinase</keyword>
<gene>
    <name evidence="9" type="ORF">AMON00008_LOCUS52161</name>
</gene>
<dbReference type="Gene3D" id="3.30.200.20">
    <property type="entry name" value="Phosphorylase Kinase, domain 1"/>
    <property type="match status" value="1"/>
</dbReference>
<dbReference type="InterPro" id="IPR051175">
    <property type="entry name" value="CLK_kinases"/>
</dbReference>
<sequence>MAKKRHSGQGGGGCSSGVGTGRRDDRRYDSRSRSRLRCGGNEDWPPRATGRRPSCRRRRKAFAVYDSRERRSGGPHGGVHRLRDSREVRGGRAHRFADAHAVRTRDGGGGGCDGCREPPWRPPLPQRRSRSRSRRGGASLPTPPPPLRLPPPRPPPPPQRAPSMSAWSQDRIVQVKQKDGFACQGSSSGTSATERKAPTCARNGDRTGCASRSGTGSGSMSGSNSDDDEIIHFSWRKGMVMNSKYHLAKLLGDGTFGRVVLAHDQCSDRQVAIKIIRDVKRYMDNAKIEADILKDIRQADPDGTSGCAIMYETFTHEQRFYCLVFEPLGASLYDFLKGNCFRGFWMQDIQSFAQQCMQALMFLHGHLRMTHTDLKPENILLQSMKPPHADRFPREAEWLRRGGPSSSSKGQAVGGYLRPASSRIKLIDFGNATYEDEHHSSIINTRQYRGPEASGGTEVLLGHGWDERSDLWSIGCILMELYAGDQLFATHEELEHLVLMERIIGAIPAGMLDRASQAVQDSYLVQDPHTGFWRLPWPERASSLSSERHVRSQWPLLEQVLPEHAVFAEFCQELLALDPRRRPDAVDALRHDFLSAHFRD</sequence>
<protein>
    <recommendedName>
        <fullName evidence="8">Protein kinase domain-containing protein</fullName>
    </recommendedName>
</protein>
<feature type="compositionally biased region" description="Basic and acidic residues" evidence="7">
    <location>
        <begin position="81"/>
        <end position="106"/>
    </location>
</feature>
<evidence type="ECO:0000256" key="6">
    <source>
        <dbReference type="PROSITE-ProRule" id="PRU10141"/>
    </source>
</evidence>
<feature type="region of interest" description="Disordered" evidence="7">
    <location>
        <begin position="1"/>
        <end position="227"/>
    </location>
</feature>
<keyword evidence="2" id="KW-0808">Transferase</keyword>
<evidence type="ECO:0000256" key="3">
    <source>
        <dbReference type="ARBA" id="ARBA00022741"/>
    </source>
</evidence>
<dbReference type="PANTHER" id="PTHR45646:SF11">
    <property type="entry name" value="SERINE_THREONINE-PROTEIN KINASE DOA"/>
    <property type="match status" value="1"/>
</dbReference>
<dbReference type="GO" id="GO:0005634">
    <property type="term" value="C:nucleus"/>
    <property type="evidence" value="ECO:0007669"/>
    <property type="project" value="TreeGrafter"/>
</dbReference>
<dbReference type="SUPFAM" id="SSF56112">
    <property type="entry name" value="Protein kinase-like (PK-like)"/>
    <property type="match status" value="1"/>
</dbReference>
<dbReference type="SMART" id="SM00220">
    <property type="entry name" value="S_TKc"/>
    <property type="match status" value="1"/>
</dbReference>
<dbReference type="GO" id="GO:0005524">
    <property type="term" value="F:ATP binding"/>
    <property type="evidence" value="ECO:0007669"/>
    <property type="project" value="UniProtKB-UniRule"/>
</dbReference>
<feature type="compositionally biased region" description="Low complexity" evidence="7">
    <location>
        <begin position="211"/>
        <end position="224"/>
    </location>
</feature>
<proteinExistence type="predicted"/>
<keyword evidence="5 6" id="KW-0067">ATP-binding</keyword>
<keyword evidence="1" id="KW-0723">Serine/threonine-protein kinase</keyword>
<dbReference type="PROSITE" id="PS00107">
    <property type="entry name" value="PROTEIN_KINASE_ATP"/>
    <property type="match status" value="1"/>
</dbReference>
<evidence type="ECO:0000259" key="8">
    <source>
        <dbReference type="PROSITE" id="PS50011"/>
    </source>
</evidence>
<feature type="binding site" evidence="6">
    <location>
        <position position="274"/>
    </location>
    <ligand>
        <name>ATP</name>
        <dbReference type="ChEBI" id="CHEBI:30616"/>
    </ligand>
</feature>
<reference evidence="9" key="1">
    <citation type="submission" date="2021-01" db="EMBL/GenBank/DDBJ databases">
        <authorList>
            <person name="Corre E."/>
            <person name="Pelletier E."/>
            <person name="Niang G."/>
            <person name="Scheremetjew M."/>
            <person name="Finn R."/>
            <person name="Kale V."/>
            <person name="Holt S."/>
            <person name="Cochrane G."/>
            <person name="Meng A."/>
            <person name="Brown T."/>
            <person name="Cohen L."/>
        </authorList>
    </citation>
    <scope>NUCLEOTIDE SEQUENCE</scope>
    <source>
        <strain evidence="9">CCMP3105</strain>
    </source>
</reference>
<dbReference type="InterPro" id="IPR011009">
    <property type="entry name" value="Kinase-like_dom_sf"/>
</dbReference>
<evidence type="ECO:0000313" key="9">
    <source>
        <dbReference type="EMBL" id="CAE4649682.1"/>
    </source>
</evidence>
<evidence type="ECO:0000256" key="4">
    <source>
        <dbReference type="ARBA" id="ARBA00022777"/>
    </source>
</evidence>
<dbReference type="InterPro" id="IPR008271">
    <property type="entry name" value="Ser/Thr_kinase_AS"/>
</dbReference>
<evidence type="ECO:0000256" key="7">
    <source>
        <dbReference type="SAM" id="MobiDB-lite"/>
    </source>
</evidence>
<feature type="compositionally biased region" description="Basic and acidic residues" evidence="7">
    <location>
        <begin position="21"/>
        <end position="32"/>
    </location>
</feature>
<dbReference type="EMBL" id="HBNR01073512">
    <property type="protein sequence ID" value="CAE4649682.1"/>
    <property type="molecule type" value="Transcribed_RNA"/>
</dbReference>
<dbReference type="Gene3D" id="1.10.510.10">
    <property type="entry name" value="Transferase(Phosphotransferase) domain 1"/>
    <property type="match status" value="1"/>
</dbReference>
<dbReference type="InterPro" id="IPR017441">
    <property type="entry name" value="Protein_kinase_ATP_BS"/>
</dbReference>
<dbReference type="PROSITE" id="PS00108">
    <property type="entry name" value="PROTEIN_KINASE_ST"/>
    <property type="match status" value="1"/>
</dbReference>
<evidence type="ECO:0000256" key="5">
    <source>
        <dbReference type="ARBA" id="ARBA00022840"/>
    </source>
</evidence>
<feature type="domain" description="Protein kinase" evidence="8">
    <location>
        <begin position="245"/>
        <end position="594"/>
    </location>
</feature>
<dbReference type="PROSITE" id="PS50011">
    <property type="entry name" value="PROTEIN_KINASE_DOM"/>
    <property type="match status" value="1"/>
</dbReference>
<evidence type="ECO:0000256" key="1">
    <source>
        <dbReference type="ARBA" id="ARBA00022527"/>
    </source>
</evidence>
<accession>A0A7S4SM77</accession>
<dbReference type="InterPro" id="IPR000719">
    <property type="entry name" value="Prot_kinase_dom"/>
</dbReference>
<feature type="compositionally biased region" description="Pro residues" evidence="7">
    <location>
        <begin position="141"/>
        <end position="160"/>
    </location>
</feature>
<dbReference type="PANTHER" id="PTHR45646">
    <property type="entry name" value="SERINE/THREONINE-PROTEIN KINASE DOA-RELATED"/>
    <property type="match status" value="1"/>
</dbReference>
<organism evidence="9">
    <name type="scientific">Alexandrium monilatum</name>
    <dbReference type="NCBI Taxonomy" id="311494"/>
    <lineage>
        <taxon>Eukaryota</taxon>
        <taxon>Sar</taxon>
        <taxon>Alveolata</taxon>
        <taxon>Dinophyceae</taxon>
        <taxon>Gonyaulacales</taxon>
        <taxon>Pyrocystaceae</taxon>
        <taxon>Alexandrium</taxon>
    </lineage>
</organism>
<feature type="compositionally biased region" description="Gly residues" evidence="7">
    <location>
        <begin position="8"/>
        <end position="20"/>
    </location>
</feature>
<dbReference type="AlphaFoldDB" id="A0A7S4SM77"/>
<feature type="compositionally biased region" description="Basic residues" evidence="7">
    <location>
        <begin position="49"/>
        <end position="61"/>
    </location>
</feature>
<keyword evidence="3 6" id="KW-0547">Nucleotide-binding</keyword>